<feature type="non-terminal residue" evidence="5">
    <location>
        <position position="87"/>
    </location>
</feature>
<organism evidence="5 6">
    <name type="scientific">Streptomyces galilaeus</name>
    <dbReference type="NCBI Taxonomy" id="33899"/>
    <lineage>
        <taxon>Bacteria</taxon>
        <taxon>Bacillati</taxon>
        <taxon>Actinomycetota</taxon>
        <taxon>Actinomycetes</taxon>
        <taxon>Kitasatosporales</taxon>
        <taxon>Streptomycetaceae</taxon>
        <taxon>Streptomyces</taxon>
    </lineage>
</organism>
<comment type="caution">
    <text evidence="5">The sequence shown here is derived from an EMBL/GenBank/DDBJ whole genome shotgun (WGS) entry which is preliminary data.</text>
</comment>
<evidence type="ECO:0000259" key="4">
    <source>
        <dbReference type="Pfam" id="PF09924"/>
    </source>
</evidence>
<keyword evidence="3" id="KW-1133">Transmembrane helix</keyword>
<dbReference type="RefSeq" id="WP_409097918.1">
    <property type="nucleotide sequence ID" value="NZ_JBJVNE010000224.1"/>
</dbReference>
<proteinExistence type="predicted"/>
<protein>
    <submittedName>
        <fullName evidence="5">Phosphatidylglycerol lysyltransferase domain-containing protein</fullName>
    </submittedName>
</protein>
<keyword evidence="2" id="KW-0812">Transmembrane</keyword>
<reference evidence="5 6" key="1">
    <citation type="submission" date="2024-12" db="EMBL/GenBank/DDBJ databases">
        <title>Forecasting of Potato common scab and diversities of Pathogenic streptomyces spp. in china.</title>
        <authorList>
            <person name="Handique U."/>
            <person name="Wu J."/>
        </authorList>
    </citation>
    <scope>NUCLEOTIDE SEQUENCE [LARGE SCALE GENOMIC DNA]</scope>
    <source>
        <strain evidence="5 6">ZRIMU1585</strain>
    </source>
</reference>
<keyword evidence="6" id="KW-1185">Reference proteome</keyword>
<accession>A0ABW9J1B7</accession>
<dbReference type="InterPro" id="IPR024320">
    <property type="entry name" value="LPG_synthase_C"/>
</dbReference>
<comment type="subcellular location">
    <subcellularLocation>
        <location evidence="1">Membrane</location>
        <topology evidence="1">Multi-pass membrane protein</topology>
    </subcellularLocation>
</comment>
<evidence type="ECO:0000256" key="3">
    <source>
        <dbReference type="ARBA" id="ARBA00022989"/>
    </source>
</evidence>
<evidence type="ECO:0000256" key="2">
    <source>
        <dbReference type="ARBA" id="ARBA00022692"/>
    </source>
</evidence>
<name>A0ABW9J1B7_STRGJ</name>
<dbReference type="Pfam" id="PF09924">
    <property type="entry name" value="LPG_synthase_C"/>
    <property type="match status" value="1"/>
</dbReference>
<keyword evidence="3" id="KW-0472">Membrane</keyword>
<feature type="domain" description="Phosphatidylglycerol lysyltransferase C-terminal" evidence="4">
    <location>
        <begin position="2"/>
        <end position="84"/>
    </location>
</feature>
<evidence type="ECO:0000256" key="1">
    <source>
        <dbReference type="ARBA" id="ARBA00004141"/>
    </source>
</evidence>
<dbReference type="EMBL" id="JBJVNE010000224">
    <property type="protein sequence ID" value="MFM9653700.1"/>
    <property type="molecule type" value="Genomic_DNA"/>
</dbReference>
<sequence>MRTATHRAAREGVRAEWTTWAELSFRDRAQIREISEAWVADKTIPEMEFTLGGAEQMTDPAVRLMIARDVQGRVVAVTSWIPVYAAS</sequence>
<evidence type="ECO:0000313" key="5">
    <source>
        <dbReference type="EMBL" id="MFM9653700.1"/>
    </source>
</evidence>
<gene>
    <name evidence="5" type="ORF">ACKI1S_47585</name>
</gene>
<dbReference type="Proteomes" id="UP001631993">
    <property type="component" value="Unassembled WGS sequence"/>
</dbReference>
<evidence type="ECO:0000313" key="6">
    <source>
        <dbReference type="Proteomes" id="UP001631993"/>
    </source>
</evidence>